<name>A0A182R4I0_ANOFN</name>
<dbReference type="VEuPathDB" id="VectorBase:AFUN2_008701"/>
<organism evidence="3">
    <name type="scientific">Anopheles funestus</name>
    <name type="common">African malaria mosquito</name>
    <dbReference type="NCBI Taxonomy" id="62324"/>
    <lineage>
        <taxon>Eukaryota</taxon>
        <taxon>Metazoa</taxon>
        <taxon>Ecdysozoa</taxon>
        <taxon>Arthropoda</taxon>
        <taxon>Hexapoda</taxon>
        <taxon>Insecta</taxon>
        <taxon>Pterygota</taxon>
        <taxon>Neoptera</taxon>
        <taxon>Endopterygota</taxon>
        <taxon>Diptera</taxon>
        <taxon>Nematocera</taxon>
        <taxon>Culicoidea</taxon>
        <taxon>Culicidae</taxon>
        <taxon>Anophelinae</taxon>
        <taxon>Anopheles</taxon>
    </lineage>
</organism>
<dbReference type="VEuPathDB" id="VectorBase:AFUN001072"/>
<evidence type="ECO:0000313" key="3">
    <source>
        <dbReference type="EnsemblMetazoa" id="AFUN001072-PA"/>
    </source>
</evidence>
<dbReference type="EnsemblMetazoa" id="AFUN001072-RA">
    <property type="protein sequence ID" value="AFUN001072-PA"/>
    <property type="gene ID" value="AFUN001072"/>
</dbReference>
<proteinExistence type="predicted"/>
<feature type="chain" id="PRO_5021217699" evidence="2">
    <location>
        <begin position="22"/>
        <end position="222"/>
    </location>
</feature>
<reference evidence="3" key="1">
    <citation type="submission" date="2020-05" db="UniProtKB">
        <authorList>
            <consortium name="EnsemblMetazoa"/>
        </authorList>
    </citation>
    <scope>IDENTIFICATION</scope>
    <source>
        <strain evidence="3">FUMOZ</strain>
    </source>
</reference>
<feature type="compositionally biased region" description="Low complexity" evidence="1">
    <location>
        <begin position="208"/>
        <end position="222"/>
    </location>
</feature>
<sequence>MELFVSAVVCLLMLLVTLVAGESTTVRSNLSSNALVEARYDHYEDIFRYWWPWFSDLATVVAIKLKIWIVLVAMHVFGDGYYWSKWTGSSVFDKGQFVQHSPGFGWGRRRKRRSVRMGEEGKDANMAELIFDKLDINDDTCRRRIVCELYLEGKRVPEVWRVLNESGYEVFRAYRPKSTVLSSSECSKLYKCELHEVRNGLVQLKQRNSPNSPTKNSSKQRR</sequence>
<accession>A0A182R4I0</accession>
<protein>
    <submittedName>
        <fullName evidence="3">Uncharacterized protein</fullName>
    </submittedName>
</protein>
<feature type="signal peptide" evidence="2">
    <location>
        <begin position="1"/>
        <end position="21"/>
    </location>
</feature>
<dbReference type="AlphaFoldDB" id="A0A182R4I0"/>
<evidence type="ECO:0000256" key="1">
    <source>
        <dbReference type="SAM" id="MobiDB-lite"/>
    </source>
</evidence>
<feature type="region of interest" description="Disordered" evidence="1">
    <location>
        <begin position="203"/>
        <end position="222"/>
    </location>
</feature>
<evidence type="ECO:0000256" key="2">
    <source>
        <dbReference type="SAM" id="SignalP"/>
    </source>
</evidence>
<keyword evidence="2" id="KW-0732">Signal</keyword>